<dbReference type="EMBL" id="PKPP01000258">
    <property type="protein sequence ID" value="PWA95194.1"/>
    <property type="molecule type" value="Genomic_DNA"/>
</dbReference>
<dbReference type="STRING" id="35608.A0A2U1QB12"/>
<evidence type="ECO:0000256" key="1">
    <source>
        <dbReference type="SAM" id="Phobius"/>
    </source>
</evidence>
<name>A0A2U1QB12_ARTAN</name>
<evidence type="ECO:0000313" key="3">
    <source>
        <dbReference type="EMBL" id="PWA95194.1"/>
    </source>
</evidence>
<proteinExistence type="predicted"/>
<keyword evidence="3" id="KW-0647">Proteasome</keyword>
<feature type="domain" description="26S proteasome non-ATPase regulatory subunit 3 N-terminal TPR repeats" evidence="2">
    <location>
        <begin position="70"/>
        <end position="133"/>
    </location>
</feature>
<dbReference type="InterPro" id="IPR057985">
    <property type="entry name" value="TPR_PSMD3_N"/>
</dbReference>
<keyword evidence="1" id="KW-1133">Transmembrane helix</keyword>
<dbReference type="Proteomes" id="UP000245207">
    <property type="component" value="Unassembled WGS sequence"/>
</dbReference>
<reference evidence="3 4" key="1">
    <citation type="journal article" date="2018" name="Mol. Plant">
        <title>The genome of Artemisia annua provides insight into the evolution of Asteraceae family and artemisinin biosynthesis.</title>
        <authorList>
            <person name="Shen Q."/>
            <person name="Zhang L."/>
            <person name="Liao Z."/>
            <person name="Wang S."/>
            <person name="Yan T."/>
            <person name="Shi P."/>
            <person name="Liu M."/>
            <person name="Fu X."/>
            <person name="Pan Q."/>
            <person name="Wang Y."/>
            <person name="Lv Z."/>
            <person name="Lu X."/>
            <person name="Zhang F."/>
            <person name="Jiang W."/>
            <person name="Ma Y."/>
            <person name="Chen M."/>
            <person name="Hao X."/>
            <person name="Li L."/>
            <person name="Tang Y."/>
            <person name="Lv G."/>
            <person name="Zhou Y."/>
            <person name="Sun X."/>
            <person name="Brodelius P.E."/>
            <person name="Rose J.K.C."/>
            <person name="Tang K."/>
        </authorList>
    </citation>
    <scope>NUCLEOTIDE SEQUENCE [LARGE SCALE GENOMIC DNA]</scope>
    <source>
        <strain evidence="4">cv. Huhao1</strain>
        <tissue evidence="3">Leaf</tissue>
    </source>
</reference>
<sequence length="143" mass="16714">MVVKLLTIRFLVVFLLLCILACTMVTMQINYMYNGWKIHCEVRCMKDCLLSVPKVESSYLKKQHESKRKTKKYEAKACSSATIARLKNLNRRTVDVLASRLYFYYSLSYELTDSLSEIRGNLLALHRVASLLHCDFSSRREYL</sequence>
<dbReference type="PANTHER" id="PTHR10758">
    <property type="entry name" value="26S PROTEASOME NON-ATPASE REGULATORY SUBUNIT 3/COP9 SIGNALOSOME COMPLEX SUBUNIT 3"/>
    <property type="match status" value="1"/>
</dbReference>
<accession>A0A2U1QB12</accession>
<dbReference type="OrthoDB" id="1928821at2759"/>
<protein>
    <submittedName>
        <fullName evidence="3">Proteasome component (PCI) domain-containing protein</fullName>
    </submittedName>
</protein>
<comment type="caution">
    <text evidence="3">The sequence shown here is derived from an EMBL/GenBank/DDBJ whole genome shotgun (WGS) entry which is preliminary data.</text>
</comment>
<dbReference type="GO" id="GO:0006511">
    <property type="term" value="P:ubiquitin-dependent protein catabolic process"/>
    <property type="evidence" value="ECO:0007669"/>
    <property type="project" value="TreeGrafter"/>
</dbReference>
<organism evidence="3 4">
    <name type="scientific">Artemisia annua</name>
    <name type="common">Sweet wormwood</name>
    <dbReference type="NCBI Taxonomy" id="35608"/>
    <lineage>
        <taxon>Eukaryota</taxon>
        <taxon>Viridiplantae</taxon>
        <taxon>Streptophyta</taxon>
        <taxon>Embryophyta</taxon>
        <taxon>Tracheophyta</taxon>
        <taxon>Spermatophyta</taxon>
        <taxon>Magnoliopsida</taxon>
        <taxon>eudicotyledons</taxon>
        <taxon>Gunneridae</taxon>
        <taxon>Pentapetalae</taxon>
        <taxon>asterids</taxon>
        <taxon>campanulids</taxon>
        <taxon>Asterales</taxon>
        <taxon>Asteraceae</taxon>
        <taxon>Asteroideae</taxon>
        <taxon>Anthemideae</taxon>
        <taxon>Artemisiinae</taxon>
        <taxon>Artemisia</taxon>
    </lineage>
</organism>
<dbReference type="GO" id="GO:0008541">
    <property type="term" value="C:proteasome regulatory particle, lid subcomplex"/>
    <property type="evidence" value="ECO:0007669"/>
    <property type="project" value="TreeGrafter"/>
</dbReference>
<evidence type="ECO:0000313" key="4">
    <source>
        <dbReference type="Proteomes" id="UP000245207"/>
    </source>
</evidence>
<evidence type="ECO:0000259" key="2">
    <source>
        <dbReference type="Pfam" id="PF25573"/>
    </source>
</evidence>
<keyword evidence="1" id="KW-0812">Transmembrane</keyword>
<feature type="transmembrane region" description="Helical" evidence="1">
    <location>
        <begin position="6"/>
        <end position="27"/>
    </location>
</feature>
<dbReference type="Pfam" id="PF25573">
    <property type="entry name" value="TPR_PSMD3_N"/>
    <property type="match status" value="1"/>
</dbReference>
<keyword evidence="4" id="KW-1185">Reference proteome</keyword>
<dbReference type="InterPro" id="IPR050756">
    <property type="entry name" value="CSN3"/>
</dbReference>
<keyword evidence="1" id="KW-0472">Membrane</keyword>
<gene>
    <name evidence="3" type="ORF">CTI12_AA052850</name>
</gene>
<dbReference type="AlphaFoldDB" id="A0A2U1QB12"/>
<dbReference type="PANTHER" id="PTHR10758:SF18">
    <property type="entry name" value="PROTEASOME COMPONENT (PCI) DOMAIN, 26S PROTEASOME REGULATORY SUBUNIT"/>
    <property type="match status" value="1"/>
</dbReference>